<dbReference type="SUPFAM" id="SSF161098">
    <property type="entry name" value="MetI-like"/>
    <property type="match status" value="1"/>
</dbReference>
<organism evidence="9 10">
    <name type="scientific">Roseburia inulinivorans DSM 16841</name>
    <dbReference type="NCBI Taxonomy" id="622312"/>
    <lineage>
        <taxon>Bacteria</taxon>
        <taxon>Bacillati</taxon>
        <taxon>Bacillota</taxon>
        <taxon>Clostridia</taxon>
        <taxon>Lachnospirales</taxon>
        <taxon>Lachnospiraceae</taxon>
        <taxon>Roseburia</taxon>
    </lineage>
</organism>
<dbReference type="InterPro" id="IPR035906">
    <property type="entry name" value="MetI-like_sf"/>
</dbReference>
<evidence type="ECO:0000313" key="9">
    <source>
        <dbReference type="EMBL" id="EEG91817.1"/>
    </source>
</evidence>
<evidence type="ECO:0000256" key="3">
    <source>
        <dbReference type="ARBA" id="ARBA00022475"/>
    </source>
</evidence>
<evidence type="ECO:0000256" key="6">
    <source>
        <dbReference type="ARBA" id="ARBA00023136"/>
    </source>
</evidence>
<dbReference type="InterPro" id="IPR051393">
    <property type="entry name" value="ABC_transporter_permease"/>
</dbReference>
<dbReference type="RefSeq" id="WP_007890467.1">
    <property type="nucleotide sequence ID" value="NZ_ACFY01000170.1"/>
</dbReference>
<comment type="caution">
    <text evidence="9">The sequence shown here is derived from an EMBL/GenBank/DDBJ whole genome shotgun (WGS) entry which is preliminary data.</text>
</comment>
<dbReference type="PANTHER" id="PTHR30193">
    <property type="entry name" value="ABC TRANSPORTER PERMEASE PROTEIN"/>
    <property type="match status" value="1"/>
</dbReference>
<feature type="transmembrane region" description="Helical" evidence="7">
    <location>
        <begin position="217"/>
        <end position="241"/>
    </location>
</feature>
<dbReference type="InterPro" id="IPR000515">
    <property type="entry name" value="MetI-like"/>
</dbReference>
<dbReference type="AlphaFoldDB" id="C0FZU7"/>
<evidence type="ECO:0000256" key="5">
    <source>
        <dbReference type="ARBA" id="ARBA00022989"/>
    </source>
</evidence>
<dbReference type="CDD" id="cd06261">
    <property type="entry name" value="TM_PBP2"/>
    <property type="match status" value="1"/>
</dbReference>
<dbReference type="GO" id="GO:0005886">
    <property type="term" value="C:plasma membrane"/>
    <property type="evidence" value="ECO:0007669"/>
    <property type="project" value="UniProtKB-SubCell"/>
</dbReference>
<keyword evidence="6 7" id="KW-0472">Membrane</keyword>
<protein>
    <submittedName>
        <fullName evidence="9">ABC transporter, permease protein</fullName>
    </submittedName>
</protein>
<evidence type="ECO:0000256" key="4">
    <source>
        <dbReference type="ARBA" id="ARBA00022692"/>
    </source>
</evidence>
<keyword evidence="2 7" id="KW-0813">Transport</keyword>
<feature type="transmembrane region" description="Helical" evidence="7">
    <location>
        <begin position="21"/>
        <end position="41"/>
    </location>
</feature>
<reference evidence="9 10" key="1">
    <citation type="submission" date="2009-02" db="EMBL/GenBank/DDBJ databases">
        <authorList>
            <person name="Fulton L."/>
            <person name="Clifton S."/>
            <person name="Fulton B."/>
            <person name="Xu J."/>
            <person name="Minx P."/>
            <person name="Pepin K.H."/>
            <person name="Johnson M."/>
            <person name="Bhonagiri V."/>
            <person name="Nash W.E."/>
            <person name="Mardis E.R."/>
            <person name="Wilson R.K."/>
        </authorList>
    </citation>
    <scope>NUCLEOTIDE SEQUENCE [LARGE SCALE GENOMIC DNA]</scope>
    <source>
        <strain evidence="9 10">DSM 16841</strain>
    </source>
</reference>
<evidence type="ECO:0000256" key="2">
    <source>
        <dbReference type="ARBA" id="ARBA00022448"/>
    </source>
</evidence>
<dbReference type="Gene3D" id="1.10.3720.10">
    <property type="entry name" value="MetI-like"/>
    <property type="match status" value="1"/>
</dbReference>
<feature type="transmembrane region" description="Helical" evidence="7">
    <location>
        <begin position="119"/>
        <end position="139"/>
    </location>
</feature>
<reference evidence="9 10" key="2">
    <citation type="submission" date="2009-03" db="EMBL/GenBank/DDBJ databases">
        <title>Draft genome sequence of Roseburia inulinivorans (DSM 16841).</title>
        <authorList>
            <person name="Sudarsanam P."/>
            <person name="Ley R."/>
            <person name="Guruge J."/>
            <person name="Turnbaugh P.J."/>
            <person name="Mahowald M."/>
            <person name="Liep D."/>
            <person name="Gordon J."/>
        </authorList>
    </citation>
    <scope>NUCLEOTIDE SEQUENCE [LARGE SCALE GENOMIC DNA]</scope>
    <source>
        <strain evidence="9 10">DSM 16841</strain>
    </source>
</reference>
<dbReference type="eggNOG" id="COG4209">
    <property type="taxonomic scope" value="Bacteria"/>
</dbReference>
<dbReference type="EMBL" id="ACFY01000170">
    <property type="protein sequence ID" value="EEG91817.1"/>
    <property type="molecule type" value="Genomic_DNA"/>
</dbReference>
<evidence type="ECO:0000256" key="1">
    <source>
        <dbReference type="ARBA" id="ARBA00004651"/>
    </source>
</evidence>
<dbReference type="GeneID" id="75162005"/>
<keyword evidence="5 7" id="KW-1133">Transmembrane helix</keyword>
<comment type="similarity">
    <text evidence="7">Belongs to the binding-protein-dependent transport system permease family.</text>
</comment>
<feature type="transmembrane region" description="Helical" evidence="7">
    <location>
        <begin position="170"/>
        <end position="196"/>
    </location>
</feature>
<feature type="domain" description="ABC transmembrane type-1" evidence="8">
    <location>
        <begin position="83"/>
        <end position="300"/>
    </location>
</feature>
<dbReference type="PROSITE" id="PS50928">
    <property type="entry name" value="ABC_TM1"/>
    <property type="match status" value="1"/>
</dbReference>
<feature type="transmembrane region" description="Helical" evidence="7">
    <location>
        <begin position="87"/>
        <end position="107"/>
    </location>
</feature>
<dbReference type="Pfam" id="PF00528">
    <property type="entry name" value="BPD_transp_1"/>
    <property type="match status" value="1"/>
</dbReference>
<sequence>MGGKKQEKKSFRSKIAAVKRYLPLYFMMLPAMAYLLINNYLPMSGLVLAFKKYRARDGIWGSEWVGFKNFSFLLKNKELPILFRNTIGYNICFIIVNMVLGVILAILITEIRNQKFRKFAQSSILFPFVVSIIIVSYMVRGFLDPEAGLMNHILEAMGRDPVSWYDVSKYWPGILIFVNTWKSVGYGCILYISAILGIDASLFESASLDGANKFQKIWYITLPFLKPTVITVALLSIGKIFNSDFGLFYQVPQGSGLITNVTQTIDTFVYKALTTHSDIGMSAAASFFQSVIGFLLVMIFNAITNKISKENALF</sequence>
<comment type="subcellular location">
    <subcellularLocation>
        <location evidence="1 7">Cell membrane</location>
        <topology evidence="1 7">Multi-pass membrane protein</topology>
    </subcellularLocation>
</comment>
<dbReference type="Proteomes" id="UP000003561">
    <property type="component" value="Unassembled WGS sequence"/>
</dbReference>
<keyword evidence="3" id="KW-1003">Cell membrane</keyword>
<dbReference type="GO" id="GO:0055085">
    <property type="term" value="P:transmembrane transport"/>
    <property type="evidence" value="ECO:0007669"/>
    <property type="project" value="InterPro"/>
</dbReference>
<feature type="transmembrane region" description="Helical" evidence="7">
    <location>
        <begin position="279"/>
        <end position="303"/>
    </location>
</feature>
<evidence type="ECO:0000256" key="7">
    <source>
        <dbReference type="RuleBase" id="RU363032"/>
    </source>
</evidence>
<keyword evidence="4 7" id="KW-0812">Transmembrane</keyword>
<gene>
    <name evidence="9" type="ORF">ROSEINA2194_04294</name>
</gene>
<evidence type="ECO:0000259" key="8">
    <source>
        <dbReference type="PROSITE" id="PS50928"/>
    </source>
</evidence>
<proteinExistence type="inferred from homology"/>
<dbReference type="PANTHER" id="PTHR30193:SF44">
    <property type="entry name" value="LACTOSE TRANSPORT SYSTEM PERMEASE PROTEIN LACF"/>
    <property type="match status" value="1"/>
</dbReference>
<accession>C0FZU7</accession>
<evidence type="ECO:0000313" key="10">
    <source>
        <dbReference type="Proteomes" id="UP000003561"/>
    </source>
</evidence>
<name>C0FZU7_9FIRM</name>